<protein>
    <submittedName>
        <fullName evidence="1">Uncharacterized protein</fullName>
    </submittedName>
</protein>
<gene>
    <name evidence="1" type="ORF">DYU11_20165</name>
</gene>
<reference evidence="1 2" key="1">
    <citation type="submission" date="2018-08" db="EMBL/GenBank/DDBJ databases">
        <title>Fibrisoma montanum sp. nov., isolated from Danxia mountain soil.</title>
        <authorList>
            <person name="Huang Y."/>
        </authorList>
    </citation>
    <scope>NUCLEOTIDE SEQUENCE [LARGE SCALE GENOMIC DNA]</scope>
    <source>
        <strain evidence="1 2">HYT19</strain>
    </source>
</reference>
<evidence type="ECO:0000313" key="1">
    <source>
        <dbReference type="EMBL" id="RIV20369.1"/>
    </source>
</evidence>
<dbReference type="Proteomes" id="UP000283523">
    <property type="component" value="Unassembled WGS sequence"/>
</dbReference>
<accession>A0A418M3S8</accession>
<organism evidence="1 2">
    <name type="scientific">Fibrisoma montanum</name>
    <dbReference type="NCBI Taxonomy" id="2305895"/>
    <lineage>
        <taxon>Bacteria</taxon>
        <taxon>Pseudomonadati</taxon>
        <taxon>Bacteroidota</taxon>
        <taxon>Cytophagia</taxon>
        <taxon>Cytophagales</taxon>
        <taxon>Spirosomataceae</taxon>
        <taxon>Fibrisoma</taxon>
    </lineage>
</organism>
<comment type="caution">
    <text evidence="1">The sequence shown here is derived from an EMBL/GenBank/DDBJ whole genome shotgun (WGS) entry which is preliminary data.</text>
</comment>
<proteinExistence type="predicted"/>
<name>A0A418M3S8_9BACT</name>
<dbReference type="AlphaFoldDB" id="A0A418M3S8"/>
<keyword evidence="2" id="KW-1185">Reference proteome</keyword>
<evidence type="ECO:0000313" key="2">
    <source>
        <dbReference type="Proteomes" id="UP000283523"/>
    </source>
</evidence>
<dbReference type="EMBL" id="QXED01000006">
    <property type="protein sequence ID" value="RIV20369.1"/>
    <property type="molecule type" value="Genomic_DNA"/>
</dbReference>
<sequence>METIDVMIDEEAIGNLSLTAAYGLLLSLERHHEGAVQLWNMTANKQHRDEMIAYETIIGIVCNRIEQLESRYFTITPKMVEKAEQ</sequence>
<dbReference type="RefSeq" id="WP_119669536.1">
    <property type="nucleotide sequence ID" value="NZ_QXED01000006.1"/>
</dbReference>